<evidence type="ECO:0000256" key="6">
    <source>
        <dbReference type="ARBA" id="ARBA00022723"/>
    </source>
</evidence>
<reference evidence="15" key="1">
    <citation type="submission" date="2015-01" db="EMBL/GenBank/DDBJ databases">
        <authorList>
            <person name="Aksoy S."/>
            <person name="Warren W."/>
            <person name="Wilson R.K."/>
        </authorList>
    </citation>
    <scope>NUCLEOTIDE SEQUENCE [LARGE SCALE GENOMIC DNA]</scope>
    <source>
        <strain evidence="15">IAEA</strain>
    </source>
</reference>
<dbReference type="PANTHER" id="PTHR15422">
    <property type="entry name" value="OS05G0565100 PROTEIN"/>
    <property type="match status" value="1"/>
</dbReference>
<accession>A0A1B0B0K8</accession>
<dbReference type="PANTHER" id="PTHR15422:SF43">
    <property type="entry name" value="ASCORBATE FERRIREDUCTASE (TRANSMEMBRANE)"/>
    <property type="match status" value="1"/>
</dbReference>
<evidence type="ECO:0000256" key="2">
    <source>
        <dbReference type="ARBA" id="ARBA00004141"/>
    </source>
</evidence>
<evidence type="ECO:0000256" key="12">
    <source>
        <dbReference type="SAM" id="Phobius"/>
    </source>
</evidence>
<proteinExistence type="predicted"/>
<comment type="subcellular location">
    <subcellularLocation>
        <location evidence="2">Membrane</location>
        <topology evidence="2">Multi-pass membrane protein</topology>
    </subcellularLocation>
</comment>
<dbReference type="Gene3D" id="1.20.120.1770">
    <property type="match status" value="1"/>
</dbReference>
<name>A0A1B0B0K8_9MUSC</name>
<dbReference type="PROSITE" id="PS50939">
    <property type="entry name" value="CYTOCHROME_B561"/>
    <property type="match status" value="1"/>
</dbReference>
<dbReference type="GO" id="GO:0140571">
    <property type="term" value="F:transmembrane ascorbate ferrireductase activity"/>
    <property type="evidence" value="ECO:0007669"/>
    <property type="project" value="UniProtKB-EC"/>
</dbReference>
<evidence type="ECO:0000256" key="4">
    <source>
        <dbReference type="ARBA" id="ARBA00022617"/>
    </source>
</evidence>
<feature type="transmembrane region" description="Helical" evidence="12">
    <location>
        <begin position="209"/>
        <end position="228"/>
    </location>
</feature>
<keyword evidence="6" id="KW-0479">Metal-binding</keyword>
<evidence type="ECO:0000256" key="1">
    <source>
        <dbReference type="ARBA" id="ARBA00001970"/>
    </source>
</evidence>
<feature type="domain" description="Cytochrome b561" evidence="13">
    <location>
        <begin position="107"/>
        <end position="301"/>
    </location>
</feature>
<dbReference type="EnsemblMetazoa" id="GPPI014868-RA">
    <property type="protein sequence ID" value="GPPI014868-PA"/>
    <property type="gene ID" value="GPPI014868"/>
</dbReference>
<sequence>MNISTSNDATSSVICTDYGSTTLKITSTLADGGNVTCTSDSAATASTTSTFGYQRLTSIKLSKPDTFIKTPGTKTVISTRFLKMTMDMKSNCADSDTKQSLISIEYFLNIINQICIGFTTIYMNWLCLSTGLTKTSLHAWLVTLGFSFLMAEAIMCHYKSNILTCNFPRATKTTIHWVLQVLGGGLGITGTLVKCIQKGFLIVTVHGKLGFAAFILCFISMISGLAALYSQKLKQFLSPLLNKTSHNLLGLITFVLALTAQYYGYETGFFVRKTTEDFRILMKFITLMTLILSSVGPLKSLYHKLMNVKKNYWPQKLLPPFRVILAGKENSSLRFSMFVIAVLFDLIRGKRDRYNIKTNVD</sequence>
<comment type="cofactor">
    <cofactor evidence="1">
        <name>heme b</name>
        <dbReference type="ChEBI" id="CHEBI:60344"/>
    </cofactor>
</comment>
<feature type="transmembrane region" description="Helical" evidence="12">
    <location>
        <begin position="280"/>
        <end position="302"/>
    </location>
</feature>
<dbReference type="STRING" id="67801.A0A1B0B0K8"/>
<dbReference type="EMBL" id="JXJN01006773">
    <property type="status" value="NOT_ANNOTATED_CDS"/>
    <property type="molecule type" value="Genomic_DNA"/>
</dbReference>
<protein>
    <recommendedName>
        <fullName evidence="11">ascorbate ferrireductase (transmembrane)</fullName>
        <ecNumber evidence="11">7.2.1.3</ecNumber>
    </recommendedName>
</protein>
<keyword evidence="3" id="KW-0813">Transport</keyword>
<dbReference type="InterPro" id="IPR006593">
    <property type="entry name" value="Cyt_b561/ferric_Rdtase_TM"/>
</dbReference>
<evidence type="ECO:0000256" key="11">
    <source>
        <dbReference type="ARBA" id="ARBA00024225"/>
    </source>
</evidence>
<evidence type="ECO:0000256" key="8">
    <source>
        <dbReference type="ARBA" id="ARBA00022989"/>
    </source>
</evidence>
<dbReference type="Proteomes" id="UP000092460">
    <property type="component" value="Unassembled WGS sequence"/>
</dbReference>
<dbReference type="EC" id="7.2.1.3" evidence="11"/>
<keyword evidence="8 12" id="KW-1133">Transmembrane helix</keyword>
<evidence type="ECO:0000256" key="3">
    <source>
        <dbReference type="ARBA" id="ARBA00022448"/>
    </source>
</evidence>
<dbReference type="GO" id="GO:0140575">
    <property type="term" value="F:transmembrane monodehydroascorbate reductase activity"/>
    <property type="evidence" value="ECO:0007669"/>
    <property type="project" value="InterPro"/>
</dbReference>
<keyword evidence="9" id="KW-0408">Iron</keyword>
<keyword evidence="15" id="KW-1185">Reference proteome</keyword>
<feature type="transmembrane region" description="Helical" evidence="12">
    <location>
        <begin position="248"/>
        <end position="265"/>
    </location>
</feature>
<evidence type="ECO:0000313" key="15">
    <source>
        <dbReference type="Proteomes" id="UP000092460"/>
    </source>
</evidence>
<evidence type="ECO:0000256" key="5">
    <source>
        <dbReference type="ARBA" id="ARBA00022692"/>
    </source>
</evidence>
<reference evidence="14" key="2">
    <citation type="submission" date="2020-05" db="UniProtKB">
        <authorList>
            <consortium name="EnsemblMetazoa"/>
        </authorList>
    </citation>
    <scope>IDENTIFICATION</scope>
    <source>
        <strain evidence="14">IAEA</strain>
    </source>
</reference>
<dbReference type="AlphaFoldDB" id="A0A1B0B0K8"/>
<keyword evidence="10 12" id="KW-0472">Membrane</keyword>
<keyword evidence="7" id="KW-0249">Electron transport</keyword>
<dbReference type="VEuPathDB" id="VectorBase:GPPI014868"/>
<feature type="transmembrane region" description="Helical" evidence="12">
    <location>
        <begin position="106"/>
        <end position="125"/>
    </location>
</feature>
<evidence type="ECO:0000256" key="7">
    <source>
        <dbReference type="ARBA" id="ARBA00022982"/>
    </source>
</evidence>
<dbReference type="GO" id="GO:0046872">
    <property type="term" value="F:metal ion binding"/>
    <property type="evidence" value="ECO:0007669"/>
    <property type="project" value="UniProtKB-KW"/>
</dbReference>
<organism evidence="14 15">
    <name type="scientific">Glossina palpalis gambiensis</name>
    <dbReference type="NCBI Taxonomy" id="67801"/>
    <lineage>
        <taxon>Eukaryota</taxon>
        <taxon>Metazoa</taxon>
        <taxon>Ecdysozoa</taxon>
        <taxon>Arthropoda</taxon>
        <taxon>Hexapoda</taxon>
        <taxon>Insecta</taxon>
        <taxon>Pterygota</taxon>
        <taxon>Neoptera</taxon>
        <taxon>Endopterygota</taxon>
        <taxon>Diptera</taxon>
        <taxon>Brachycera</taxon>
        <taxon>Muscomorpha</taxon>
        <taxon>Hippoboscoidea</taxon>
        <taxon>Glossinidae</taxon>
        <taxon>Glossina</taxon>
    </lineage>
</organism>
<evidence type="ECO:0000256" key="9">
    <source>
        <dbReference type="ARBA" id="ARBA00023004"/>
    </source>
</evidence>
<dbReference type="InterPro" id="IPR045150">
    <property type="entry name" value="CYB561D1/2"/>
</dbReference>
<dbReference type="SMART" id="SM00665">
    <property type="entry name" value="B561"/>
    <property type="match status" value="1"/>
</dbReference>
<keyword evidence="4" id="KW-0349">Heme</keyword>
<dbReference type="GO" id="GO:0016020">
    <property type="term" value="C:membrane"/>
    <property type="evidence" value="ECO:0007669"/>
    <property type="project" value="UniProtKB-SubCell"/>
</dbReference>
<dbReference type="Pfam" id="PF03188">
    <property type="entry name" value="Cytochrom_B561"/>
    <property type="match status" value="1"/>
</dbReference>
<evidence type="ECO:0000313" key="14">
    <source>
        <dbReference type="EnsemblMetazoa" id="GPPI014868-PA"/>
    </source>
</evidence>
<evidence type="ECO:0000259" key="13">
    <source>
        <dbReference type="PROSITE" id="PS50939"/>
    </source>
</evidence>
<evidence type="ECO:0000256" key="10">
    <source>
        <dbReference type="ARBA" id="ARBA00023136"/>
    </source>
</evidence>
<feature type="transmembrane region" description="Helical" evidence="12">
    <location>
        <begin position="137"/>
        <end position="156"/>
    </location>
</feature>
<feature type="transmembrane region" description="Helical" evidence="12">
    <location>
        <begin position="177"/>
        <end position="203"/>
    </location>
</feature>
<keyword evidence="5 12" id="KW-0812">Transmembrane</keyword>